<dbReference type="OrthoDB" id="797086at2"/>
<evidence type="ECO:0008006" key="3">
    <source>
        <dbReference type="Google" id="ProtNLM"/>
    </source>
</evidence>
<dbReference type="EMBL" id="VLPK01000003">
    <property type="protein sequence ID" value="TSJ39687.1"/>
    <property type="molecule type" value="Genomic_DNA"/>
</dbReference>
<protein>
    <recommendedName>
        <fullName evidence="3">ArsR family transcriptional regulator</fullName>
    </recommendedName>
</protein>
<name>A0A556MIF3_9SPHI</name>
<evidence type="ECO:0000313" key="1">
    <source>
        <dbReference type="EMBL" id="TSJ39687.1"/>
    </source>
</evidence>
<proteinExistence type="predicted"/>
<comment type="caution">
    <text evidence="1">The sequence shown here is derived from an EMBL/GenBank/DDBJ whole genome shotgun (WGS) entry which is preliminary data.</text>
</comment>
<gene>
    <name evidence="1" type="ORF">FO440_18280</name>
</gene>
<accession>A0A556MIF3</accession>
<reference evidence="1 2" key="1">
    <citation type="submission" date="2019-07" db="EMBL/GenBank/DDBJ databases">
        <authorList>
            <person name="Huq M.A."/>
        </authorList>
    </citation>
    <scope>NUCLEOTIDE SEQUENCE [LARGE SCALE GENOMIC DNA]</scope>
    <source>
        <strain evidence="1 2">MAH-19</strain>
    </source>
</reference>
<sequence>MDDAAFREQFKPVHVPAGFDQAGNLQDKVVFALAEIGAGTADAVSRKLEALEPDIPEKEIIAKVHLVLTGLYKKGLIAGNEHNSGLVYNLHKITQANEGSVR</sequence>
<evidence type="ECO:0000313" key="2">
    <source>
        <dbReference type="Proteomes" id="UP000318733"/>
    </source>
</evidence>
<dbReference type="RefSeq" id="WP_144249724.1">
    <property type="nucleotide sequence ID" value="NZ_VLPK01000003.1"/>
</dbReference>
<dbReference type="Proteomes" id="UP000318733">
    <property type="component" value="Unassembled WGS sequence"/>
</dbReference>
<organism evidence="1 2">
    <name type="scientific">Mucilaginibacter corticis</name>
    <dbReference type="NCBI Taxonomy" id="2597670"/>
    <lineage>
        <taxon>Bacteria</taxon>
        <taxon>Pseudomonadati</taxon>
        <taxon>Bacteroidota</taxon>
        <taxon>Sphingobacteriia</taxon>
        <taxon>Sphingobacteriales</taxon>
        <taxon>Sphingobacteriaceae</taxon>
        <taxon>Mucilaginibacter</taxon>
    </lineage>
</organism>
<keyword evidence="2" id="KW-1185">Reference proteome</keyword>
<dbReference type="AlphaFoldDB" id="A0A556MIF3"/>